<dbReference type="RefSeq" id="WP_088990011.1">
    <property type="nucleotide sequence ID" value="NZ_LT607409.1"/>
</dbReference>
<evidence type="ECO:0000259" key="1">
    <source>
        <dbReference type="Pfam" id="PF19493"/>
    </source>
</evidence>
<organism evidence="2 3">
    <name type="scientific">Micromonospora chokoriensis</name>
    <dbReference type="NCBI Taxonomy" id="356851"/>
    <lineage>
        <taxon>Bacteria</taxon>
        <taxon>Bacillati</taxon>
        <taxon>Actinomycetota</taxon>
        <taxon>Actinomycetes</taxon>
        <taxon>Micromonosporales</taxon>
        <taxon>Micromonosporaceae</taxon>
        <taxon>Micromonospora</taxon>
    </lineage>
</organism>
<accession>A0A1C4YK97</accession>
<dbReference type="Proteomes" id="UP000198224">
    <property type="component" value="Chromosome I"/>
</dbReference>
<reference evidence="3" key="1">
    <citation type="submission" date="2016-06" db="EMBL/GenBank/DDBJ databases">
        <authorList>
            <person name="Varghese N."/>
            <person name="Submissions Spin"/>
        </authorList>
    </citation>
    <scope>NUCLEOTIDE SEQUENCE [LARGE SCALE GENOMIC DNA]</scope>
    <source>
        <strain evidence="3">DSM 45160</strain>
    </source>
</reference>
<dbReference type="AlphaFoldDB" id="A0A1C4YK97"/>
<dbReference type="Pfam" id="PF19493">
    <property type="entry name" value="Trypco1"/>
    <property type="match status" value="1"/>
</dbReference>
<feature type="domain" description="Trypsin-co-occurring" evidence="1">
    <location>
        <begin position="8"/>
        <end position="103"/>
    </location>
</feature>
<evidence type="ECO:0000313" key="3">
    <source>
        <dbReference type="Proteomes" id="UP000198224"/>
    </source>
</evidence>
<dbReference type="NCBIfam" id="NF041216">
    <property type="entry name" value="CU044_2847_fam"/>
    <property type="match status" value="1"/>
</dbReference>
<proteinExistence type="predicted"/>
<protein>
    <recommendedName>
        <fullName evidence="1">Trypsin-co-occurring domain-containing protein</fullName>
    </recommendedName>
</protein>
<dbReference type="EMBL" id="LT607409">
    <property type="protein sequence ID" value="SCF21107.1"/>
    <property type="molecule type" value="Genomic_DNA"/>
</dbReference>
<keyword evidence="3" id="KW-1185">Reference proteome</keyword>
<sequence length="112" mass="11800">MTHVVAMPVDGGETVLIEVSDERTGIERVGRPGEVVRTAGETLQQALARVRPAAEAVLDSVRGMAKTPDRVTVEFGIKLTAEAGVVVARTATEANFAVTVEWSMPAAAEPTE</sequence>
<name>A0A1C4YK97_9ACTN</name>
<dbReference type="InterPro" id="IPR045794">
    <property type="entry name" value="Trypco1"/>
</dbReference>
<gene>
    <name evidence="2" type="ORF">GA0070612_4873</name>
</gene>
<evidence type="ECO:0000313" key="2">
    <source>
        <dbReference type="EMBL" id="SCF21107.1"/>
    </source>
</evidence>